<dbReference type="InterPro" id="IPR001173">
    <property type="entry name" value="Glyco_trans_2-like"/>
</dbReference>
<dbReference type="InterPro" id="IPR029063">
    <property type="entry name" value="SAM-dependent_MTases_sf"/>
</dbReference>
<sequence length="473" mass="52350">MPRVGVLVVAYNAEATLEKTLDRLPPSFVTKVDHVLVSDDASTDATYEVSLRYQQNTTIPITVMKHEKNLGYGGNQKVGYRWAIDRGLDVVVLLHGDGQYAPEVIESLIEPAARGEADAVFGTRMMVPGDARSGGMPLYKYVGNRVLTRFQNTLSGMSLTEWHSGYRVYRTDALANIDFESYSDGFDFDTQIILGLHGAGMSVVEVPIPTYYGDEICYVNGMKYARQVSTEVVKYRLGGIGLGGGRTGVDHDAYELKYSDHSSHGVLLSWLAEQPAARVLDIGCSDGQFGALVGRLGHEVVGVDLVKHPDVGDRLDGFVEADLNQGLPAEVGSDYDVIVAADVLEHVIDPAQLLEQMIARLGPDGRLMVSVPNVSHWYPRLRIASGNFGYDQRGPLDQGHVRFFTRRTLRRMLREAGLRPVRTRVVGTPVDTIAVRGRLPRLLLRWAAAVDRRATRVWPTMFGYQFLQELERA</sequence>
<dbReference type="CDD" id="cd04179">
    <property type="entry name" value="DPM_DPG-synthase_like"/>
    <property type="match status" value="1"/>
</dbReference>
<gene>
    <name evidence="3" type="ORF">ESP62_010455</name>
</gene>
<dbReference type="AlphaFoldDB" id="A0A641ANI4"/>
<dbReference type="InterPro" id="IPR029044">
    <property type="entry name" value="Nucleotide-diphossugar_trans"/>
</dbReference>
<proteinExistence type="inferred from homology"/>
<evidence type="ECO:0000313" key="4">
    <source>
        <dbReference type="Proteomes" id="UP001515100"/>
    </source>
</evidence>
<evidence type="ECO:0000313" key="3">
    <source>
        <dbReference type="EMBL" id="KAA1378830.1"/>
    </source>
</evidence>
<dbReference type="Gene3D" id="3.90.550.10">
    <property type="entry name" value="Spore Coat Polysaccharide Biosynthesis Protein SpsA, Chain A"/>
    <property type="match status" value="1"/>
</dbReference>
<evidence type="ECO:0000259" key="2">
    <source>
        <dbReference type="Pfam" id="PF00535"/>
    </source>
</evidence>
<comment type="similarity">
    <text evidence="1">Belongs to the glycosyltransferase 2 family.</text>
</comment>
<dbReference type="Pfam" id="PF13489">
    <property type="entry name" value="Methyltransf_23"/>
    <property type="match status" value="1"/>
</dbReference>
<dbReference type="GO" id="GO:0008168">
    <property type="term" value="F:methyltransferase activity"/>
    <property type="evidence" value="ECO:0007669"/>
    <property type="project" value="UniProtKB-KW"/>
</dbReference>
<feature type="domain" description="Glycosyltransferase 2-like" evidence="2">
    <location>
        <begin position="6"/>
        <end position="172"/>
    </location>
</feature>
<accession>A0A641ANI4</accession>
<dbReference type="PANTHER" id="PTHR48090">
    <property type="entry name" value="UNDECAPRENYL-PHOSPHATE 4-DEOXY-4-FORMAMIDO-L-ARABINOSE TRANSFERASE-RELATED"/>
    <property type="match status" value="1"/>
</dbReference>
<dbReference type="SUPFAM" id="SSF53448">
    <property type="entry name" value="Nucleotide-diphospho-sugar transferases"/>
    <property type="match status" value="1"/>
</dbReference>
<evidence type="ECO:0000256" key="1">
    <source>
        <dbReference type="ARBA" id="ARBA00006739"/>
    </source>
</evidence>
<reference evidence="3" key="1">
    <citation type="submission" date="2019-09" db="EMBL/GenBank/DDBJ databases">
        <authorList>
            <person name="Li J."/>
        </authorList>
    </citation>
    <scope>NUCLEOTIDE SEQUENCE [LARGE SCALE GENOMIC DNA]</scope>
    <source>
        <strain evidence="3">NRBC 14897</strain>
    </source>
</reference>
<keyword evidence="3" id="KW-0489">Methyltransferase</keyword>
<organism evidence="3 4">
    <name type="scientific">Aeromicrobium fastidiosum</name>
    <dbReference type="NCBI Taxonomy" id="52699"/>
    <lineage>
        <taxon>Bacteria</taxon>
        <taxon>Bacillati</taxon>
        <taxon>Actinomycetota</taxon>
        <taxon>Actinomycetes</taxon>
        <taxon>Propionibacteriales</taxon>
        <taxon>Nocardioidaceae</taxon>
        <taxon>Aeromicrobium</taxon>
    </lineage>
</organism>
<dbReference type="Proteomes" id="UP001515100">
    <property type="component" value="Unassembled WGS sequence"/>
</dbReference>
<dbReference type="EMBL" id="SDPP02000002">
    <property type="protein sequence ID" value="KAA1378830.1"/>
    <property type="molecule type" value="Genomic_DNA"/>
</dbReference>
<dbReference type="SUPFAM" id="SSF53335">
    <property type="entry name" value="S-adenosyl-L-methionine-dependent methyltransferases"/>
    <property type="match status" value="1"/>
</dbReference>
<dbReference type="CDD" id="cd02440">
    <property type="entry name" value="AdoMet_MTases"/>
    <property type="match status" value="1"/>
</dbReference>
<comment type="caution">
    <text evidence="3">The sequence shown here is derived from an EMBL/GenBank/DDBJ whole genome shotgun (WGS) entry which is preliminary data.</text>
</comment>
<keyword evidence="3" id="KW-0808">Transferase</keyword>
<dbReference type="GO" id="GO:0032259">
    <property type="term" value="P:methylation"/>
    <property type="evidence" value="ECO:0007669"/>
    <property type="project" value="UniProtKB-KW"/>
</dbReference>
<protein>
    <submittedName>
        <fullName evidence="3">Methyltransferase domain-containing protein</fullName>
    </submittedName>
</protein>
<name>A0A641ANI4_9ACTN</name>
<dbReference type="PANTHER" id="PTHR48090:SF7">
    <property type="entry name" value="RFBJ PROTEIN"/>
    <property type="match status" value="1"/>
</dbReference>
<dbReference type="InterPro" id="IPR050256">
    <property type="entry name" value="Glycosyltransferase_2"/>
</dbReference>
<dbReference type="Pfam" id="PF00535">
    <property type="entry name" value="Glycos_transf_2"/>
    <property type="match status" value="1"/>
</dbReference>
<dbReference type="OrthoDB" id="9810247at2"/>
<dbReference type="Gene3D" id="3.40.50.150">
    <property type="entry name" value="Vaccinia Virus protein VP39"/>
    <property type="match status" value="1"/>
</dbReference>
<keyword evidence="4" id="KW-1185">Reference proteome</keyword>